<dbReference type="SUPFAM" id="SSF53335">
    <property type="entry name" value="S-adenosyl-L-methionine-dependent methyltransferases"/>
    <property type="match status" value="1"/>
</dbReference>
<dbReference type="GO" id="GO:0005886">
    <property type="term" value="C:plasma membrane"/>
    <property type="evidence" value="ECO:0007669"/>
    <property type="project" value="TreeGrafter"/>
</dbReference>
<proteinExistence type="predicted"/>
<sequence>MESFQERNREMSDRMSQDGDLEDLTQKWFARSCKYEYSYHFTWLGRPIIQFPQDIIAAQEIIWSVKPDLIIETGIAHGGSLIFSASMLELLGEDGQVLGIDIDIREHN</sequence>
<evidence type="ECO:0000313" key="3">
    <source>
        <dbReference type="EMBL" id="KKK91671.1"/>
    </source>
</evidence>
<dbReference type="Pfam" id="PF04989">
    <property type="entry name" value="RMNT_CmcI"/>
    <property type="match status" value="1"/>
</dbReference>
<dbReference type="GO" id="GO:0008610">
    <property type="term" value="P:lipid biosynthetic process"/>
    <property type="evidence" value="ECO:0007669"/>
    <property type="project" value="InterPro"/>
</dbReference>
<dbReference type="InterPro" id="IPR029063">
    <property type="entry name" value="SAM-dependent_MTases_sf"/>
</dbReference>
<dbReference type="PANTHER" id="PTHR40048:SF1">
    <property type="entry name" value="RHAMNOSYL O-METHYLTRANSFERASE"/>
    <property type="match status" value="1"/>
</dbReference>
<dbReference type="PANTHER" id="PTHR40048">
    <property type="entry name" value="RHAMNOSYL O-METHYLTRANSFERASE"/>
    <property type="match status" value="1"/>
</dbReference>
<name>A0A0F9C4Q8_9ZZZZ</name>
<dbReference type="GO" id="GO:0008168">
    <property type="term" value="F:methyltransferase activity"/>
    <property type="evidence" value="ECO:0007669"/>
    <property type="project" value="UniProtKB-KW"/>
</dbReference>
<dbReference type="Gene3D" id="3.40.50.150">
    <property type="entry name" value="Vaccinia Virus protein VP39"/>
    <property type="match status" value="1"/>
</dbReference>
<protein>
    <recommendedName>
        <fullName evidence="4">Cephalosporin hydroxylase</fullName>
    </recommendedName>
</protein>
<evidence type="ECO:0000256" key="2">
    <source>
        <dbReference type="ARBA" id="ARBA00022679"/>
    </source>
</evidence>
<gene>
    <name evidence="3" type="ORF">LCGC14_2710620</name>
</gene>
<reference evidence="3" key="1">
    <citation type="journal article" date="2015" name="Nature">
        <title>Complex archaea that bridge the gap between prokaryotes and eukaryotes.</title>
        <authorList>
            <person name="Spang A."/>
            <person name="Saw J.H."/>
            <person name="Jorgensen S.L."/>
            <person name="Zaremba-Niedzwiedzka K."/>
            <person name="Martijn J."/>
            <person name="Lind A.E."/>
            <person name="van Eijk R."/>
            <person name="Schleper C."/>
            <person name="Guy L."/>
            <person name="Ettema T.J."/>
        </authorList>
    </citation>
    <scope>NUCLEOTIDE SEQUENCE</scope>
</reference>
<accession>A0A0F9C4Q8</accession>
<dbReference type="AlphaFoldDB" id="A0A0F9C4Q8"/>
<dbReference type="EMBL" id="LAZR01048549">
    <property type="protein sequence ID" value="KKK91671.1"/>
    <property type="molecule type" value="Genomic_DNA"/>
</dbReference>
<feature type="non-terminal residue" evidence="3">
    <location>
        <position position="108"/>
    </location>
</feature>
<comment type="caution">
    <text evidence="3">The sequence shown here is derived from an EMBL/GenBank/DDBJ whole genome shotgun (WGS) entry which is preliminary data.</text>
</comment>
<evidence type="ECO:0000256" key="1">
    <source>
        <dbReference type="ARBA" id="ARBA00022603"/>
    </source>
</evidence>
<evidence type="ECO:0008006" key="4">
    <source>
        <dbReference type="Google" id="ProtNLM"/>
    </source>
</evidence>
<organism evidence="3">
    <name type="scientific">marine sediment metagenome</name>
    <dbReference type="NCBI Taxonomy" id="412755"/>
    <lineage>
        <taxon>unclassified sequences</taxon>
        <taxon>metagenomes</taxon>
        <taxon>ecological metagenomes</taxon>
    </lineage>
</organism>
<keyword evidence="1" id="KW-0489">Methyltransferase</keyword>
<dbReference type="GO" id="GO:0032259">
    <property type="term" value="P:methylation"/>
    <property type="evidence" value="ECO:0007669"/>
    <property type="project" value="UniProtKB-KW"/>
</dbReference>
<keyword evidence="2" id="KW-0808">Transferase</keyword>
<dbReference type="GO" id="GO:0071770">
    <property type="term" value="P:DIM/DIP cell wall layer assembly"/>
    <property type="evidence" value="ECO:0007669"/>
    <property type="project" value="TreeGrafter"/>
</dbReference>
<dbReference type="InterPro" id="IPR007072">
    <property type="entry name" value="RNMT_CmcI"/>
</dbReference>